<dbReference type="Proteomes" id="UP000664032">
    <property type="component" value="Unassembled WGS sequence"/>
</dbReference>
<name>A0ACB8GYX5_PSICU</name>
<evidence type="ECO:0000313" key="2">
    <source>
        <dbReference type="Proteomes" id="UP000664032"/>
    </source>
</evidence>
<keyword evidence="1" id="KW-0808">Transferase</keyword>
<organism evidence="1 2">
    <name type="scientific">Psilocybe cubensis</name>
    <name type="common">Psychedelic mushroom</name>
    <name type="synonym">Stropharia cubensis</name>
    <dbReference type="NCBI Taxonomy" id="181762"/>
    <lineage>
        <taxon>Eukaryota</taxon>
        <taxon>Fungi</taxon>
        <taxon>Dikarya</taxon>
        <taxon>Basidiomycota</taxon>
        <taxon>Agaricomycotina</taxon>
        <taxon>Agaricomycetes</taxon>
        <taxon>Agaricomycetidae</taxon>
        <taxon>Agaricales</taxon>
        <taxon>Agaricineae</taxon>
        <taxon>Strophariaceae</taxon>
        <taxon>Psilocybe</taxon>
    </lineage>
</organism>
<reference evidence="1" key="1">
    <citation type="submission" date="2021-10" db="EMBL/GenBank/DDBJ databases">
        <title>Psilocybe cubensis genome.</title>
        <authorList>
            <person name="Mckernan K.J."/>
            <person name="Crawford S."/>
            <person name="Trippe A."/>
            <person name="Kane L.T."/>
            <person name="Mclaughlin S."/>
        </authorList>
    </citation>
    <scope>NUCLEOTIDE SEQUENCE</scope>
    <source>
        <strain evidence="1">MGC-MH-2018</strain>
    </source>
</reference>
<proteinExistence type="predicted"/>
<gene>
    <name evidence="1" type="ORF">JR316_0006812</name>
</gene>
<dbReference type="EMBL" id="JAFIQS020000006">
    <property type="protein sequence ID" value="KAH9480214.1"/>
    <property type="molecule type" value="Genomic_DNA"/>
</dbReference>
<keyword evidence="2" id="KW-1185">Reference proteome</keyword>
<evidence type="ECO:0000313" key="1">
    <source>
        <dbReference type="EMBL" id="KAH9480214.1"/>
    </source>
</evidence>
<accession>A0ACB8GYX5</accession>
<sequence>MPSDSNPIPEALKAIWISNGLPEHFLNHLKLKGDADTAVPSSFRLGLAAQISIGLAGLSAAYVHYLRTGVEQDVTVDARHAVLSFHSEAWYTINDALPPGDLWDNIAGLHRAGVLDILKISDSPTLATRDEVAAAIRQWDGQSFEDECAKSGMCVFKLRKLEEWKNSPHGKALDASPVPVVQIYKIGEAKKKIISGGESPLDGIRVLDLSRVLAGPVAGRNLAAQGAQVLLITSPKLPSLPYLDTETSLGKRTTQLDLSPTSTTDVEKMNKLVRGTDVFLQAYRPGGLEGKGFGVDDVLKLKTEHGEEGVVFASLRAWGWDGPWAHRRGFDSLVQTAAGFNADEGEAYRLYMASQGKPSEWRPRPLPMQAIDHAAGYFLAFGINVALARMILEGGSHEVRVSLVGVGRWIRSLGRLDPSIAFGENARKFPERAWPLDEEIQRLSIDWSERQGGKGRKMTALKQAAVFSTTQAKEGRGTNWGAPMRLNADEAEWQTDMASSNQNPQSPEPNASIVKGYRIQRCSGESGGIPVSTPLSAHEATHATRSQSYSLTLNETGTARNVAQVKTLGEAIHAIDGVQKALRKTYLQVGRPHGDINPNVMLLNKHGEGVLVDWDNNYLVFSMMRTLLRERYYGQKKSSSSYFFPVSIFASR</sequence>
<protein>
    <submittedName>
        <fullName evidence="1">Acetyl-coenzyme A transferase nodX</fullName>
    </submittedName>
</protein>
<comment type="caution">
    <text evidence="1">The sequence shown here is derived from an EMBL/GenBank/DDBJ whole genome shotgun (WGS) entry which is preliminary data.</text>
</comment>